<name>A0A918KGR9_9GAMM</name>
<evidence type="ECO:0000256" key="1">
    <source>
        <dbReference type="SAM" id="Phobius"/>
    </source>
</evidence>
<reference evidence="2" key="2">
    <citation type="submission" date="2020-09" db="EMBL/GenBank/DDBJ databases">
        <authorList>
            <person name="Sun Q."/>
            <person name="Kim S."/>
        </authorList>
    </citation>
    <scope>NUCLEOTIDE SEQUENCE</scope>
    <source>
        <strain evidence="2">KCTC 22169</strain>
    </source>
</reference>
<organism evidence="2 3">
    <name type="scientific">Saccharospirillum salsuginis</name>
    <dbReference type="NCBI Taxonomy" id="418750"/>
    <lineage>
        <taxon>Bacteria</taxon>
        <taxon>Pseudomonadati</taxon>
        <taxon>Pseudomonadota</taxon>
        <taxon>Gammaproteobacteria</taxon>
        <taxon>Oceanospirillales</taxon>
        <taxon>Saccharospirillaceae</taxon>
        <taxon>Saccharospirillum</taxon>
    </lineage>
</organism>
<feature type="transmembrane region" description="Helical" evidence="1">
    <location>
        <begin position="78"/>
        <end position="100"/>
    </location>
</feature>
<dbReference type="RefSeq" id="WP_189610319.1">
    <property type="nucleotide sequence ID" value="NZ_BMXR01000007.1"/>
</dbReference>
<accession>A0A918KGR9</accession>
<feature type="transmembrane region" description="Helical" evidence="1">
    <location>
        <begin position="52"/>
        <end position="72"/>
    </location>
</feature>
<keyword evidence="1" id="KW-0472">Membrane</keyword>
<proteinExistence type="predicted"/>
<dbReference type="AlphaFoldDB" id="A0A918KGR9"/>
<evidence type="ECO:0000313" key="3">
    <source>
        <dbReference type="Proteomes" id="UP000626148"/>
    </source>
</evidence>
<keyword evidence="1" id="KW-0812">Transmembrane</keyword>
<dbReference type="EMBL" id="BMXR01000007">
    <property type="protein sequence ID" value="GGX60995.1"/>
    <property type="molecule type" value="Genomic_DNA"/>
</dbReference>
<gene>
    <name evidence="2" type="ORF">GCM10007392_31270</name>
</gene>
<reference evidence="2" key="1">
    <citation type="journal article" date="2014" name="Int. J. Syst. Evol. Microbiol.">
        <title>Complete genome sequence of Corynebacterium casei LMG S-19264T (=DSM 44701T), isolated from a smear-ripened cheese.</title>
        <authorList>
            <consortium name="US DOE Joint Genome Institute (JGI-PGF)"/>
            <person name="Walter F."/>
            <person name="Albersmeier A."/>
            <person name="Kalinowski J."/>
            <person name="Ruckert C."/>
        </authorList>
    </citation>
    <scope>NUCLEOTIDE SEQUENCE</scope>
    <source>
        <strain evidence="2">KCTC 22169</strain>
    </source>
</reference>
<feature type="transmembrane region" description="Helical" evidence="1">
    <location>
        <begin position="12"/>
        <end position="31"/>
    </location>
</feature>
<protein>
    <submittedName>
        <fullName evidence="2">Uncharacterized protein</fullName>
    </submittedName>
</protein>
<dbReference type="Proteomes" id="UP000626148">
    <property type="component" value="Unassembled WGS sequence"/>
</dbReference>
<comment type="caution">
    <text evidence="2">The sequence shown here is derived from an EMBL/GenBank/DDBJ whole genome shotgun (WGS) entry which is preliminary data.</text>
</comment>
<keyword evidence="3" id="KW-1185">Reference proteome</keyword>
<sequence length="115" mass="13297">MNTPRARAYLPTTFLALGIALSLALVVWMLWQAPWDRFGSEGRWLMDHVWGQIALLDLYSGFLLSLALVWLFEPRLRLRLLLTVAVPLLGNPVIAIWLILRWKRLKTMARPPSFD</sequence>
<keyword evidence="1" id="KW-1133">Transmembrane helix</keyword>
<evidence type="ECO:0000313" key="2">
    <source>
        <dbReference type="EMBL" id="GGX60995.1"/>
    </source>
</evidence>